<comment type="caution">
    <text evidence="1">The sequence shown here is derived from an EMBL/GenBank/DDBJ whole genome shotgun (WGS) entry which is preliminary data.</text>
</comment>
<evidence type="ECO:0000313" key="2">
    <source>
        <dbReference type="Proteomes" id="UP000659388"/>
    </source>
</evidence>
<dbReference type="SUPFAM" id="SSF52058">
    <property type="entry name" value="L domain-like"/>
    <property type="match status" value="1"/>
</dbReference>
<keyword evidence="2" id="KW-1185">Reference proteome</keyword>
<proteinExistence type="predicted"/>
<name>A0A937FAP1_9BACT</name>
<reference evidence="1" key="1">
    <citation type="submission" date="2021-01" db="EMBL/GenBank/DDBJ databases">
        <title>Fulvivirga kasyanovii gen. nov., sp nov., a novel member of the phylum Bacteroidetes isolated from seawater in a mussel farm.</title>
        <authorList>
            <person name="Zhao L.-H."/>
            <person name="Wang Z.-J."/>
        </authorList>
    </citation>
    <scope>NUCLEOTIDE SEQUENCE</scope>
    <source>
        <strain evidence="1">2943</strain>
    </source>
</reference>
<evidence type="ECO:0008006" key="3">
    <source>
        <dbReference type="Google" id="ProtNLM"/>
    </source>
</evidence>
<accession>A0A937FAP1</accession>
<organism evidence="1 2">
    <name type="scientific">Fulvivirga sediminis</name>
    <dbReference type="NCBI Taxonomy" id="2803949"/>
    <lineage>
        <taxon>Bacteria</taxon>
        <taxon>Pseudomonadati</taxon>
        <taxon>Bacteroidota</taxon>
        <taxon>Cytophagia</taxon>
        <taxon>Cytophagales</taxon>
        <taxon>Fulvivirgaceae</taxon>
        <taxon>Fulvivirga</taxon>
    </lineage>
</organism>
<dbReference type="AlphaFoldDB" id="A0A937FAP1"/>
<dbReference type="EMBL" id="JAESIY010000013">
    <property type="protein sequence ID" value="MBL3658426.1"/>
    <property type="molecule type" value="Genomic_DNA"/>
</dbReference>
<dbReference type="InterPro" id="IPR032675">
    <property type="entry name" value="LRR_dom_sf"/>
</dbReference>
<evidence type="ECO:0000313" key="1">
    <source>
        <dbReference type="EMBL" id="MBL3658426.1"/>
    </source>
</evidence>
<dbReference type="Proteomes" id="UP000659388">
    <property type="component" value="Unassembled WGS sequence"/>
</dbReference>
<gene>
    <name evidence="1" type="ORF">JL102_19900</name>
</gene>
<dbReference type="Gene3D" id="3.80.10.10">
    <property type="entry name" value="Ribonuclease Inhibitor"/>
    <property type="match status" value="1"/>
</dbReference>
<dbReference type="RefSeq" id="WP_202246222.1">
    <property type="nucleotide sequence ID" value="NZ_JAESIY010000013.1"/>
</dbReference>
<sequence length="331" mass="38650">MGIFSKKEKWRNFSGNINIYSDLKKTDIPKIIAEENIHSLQLYEFKNPSKQTWETLNDFFKKYPDIGLRVLWYDQQDLSFYKEIPNIRNFTIASFNTKDYSPLLSNTELKHFGIEETKSSAVDLSFIREFSDLESLYVDGMKKGLENTKYLQKLIKLTYRGVKLDNLDFLSDLENLEQLRLLFGSYKNLDSISNLSNLKSIELSRVRQIPNFDFLNSLESLEEIEFEGMSKMEIIPELSNLTKLKKVQIHNNLRLKDISNVGRIENLKALIISFAENSKAADRRSIVDQTVKILLNSKSIKYSNVMHWTDDETTAQLTSNGIEQWKWNIKL</sequence>
<protein>
    <recommendedName>
        <fullName evidence="3">Leucine-rich repeat domain-containing protein</fullName>
    </recommendedName>
</protein>